<dbReference type="Proteomes" id="UP000573599">
    <property type="component" value="Unassembled WGS sequence"/>
</dbReference>
<evidence type="ECO:0000313" key="4">
    <source>
        <dbReference type="Proteomes" id="UP000573599"/>
    </source>
</evidence>
<protein>
    <submittedName>
        <fullName evidence="3">Uncharacterized protein</fullName>
    </submittedName>
</protein>
<sequence length="176" mass="19059">MERVVIGVDPHKLSATIEVVDDRERKLGSGRFTTDRAGSGHRAPRDQTGRQRTSCPGRAERAGTRQRFSEVAMVTARVTVSGVRQPWPTWLLPGSGLLLVLSGGIFWAWDADPGWGQALILLGLVVVVGGVLIRKRRSSRPGWLALGLGVLVTAFGCYEIWHAIVTILSQTAAHTA</sequence>
<gene>
    <name evidence="3" type="ORF">BJ986_003148</name>
</gene>
<dbReference type="EMBL" id="JACCAB010000001">
    <property type="protein sequence ID" value="NYG08661.1"/>
    <property type="molecule type" value="Genomic_DNA"/>
</dbReference>
<keyword evidence="2" id="KW-0812">Transmembrane</keyword>
<dbReference type="RefSeq" id="WP_202881771.1">
    <property type="nucleotide sequence ID" value="NZ_JACCAB010000001.1"/>
</dbReference>
<organism evidence="3 4">
    <name type="scientific">Pedococcus badiiscoriae</name>
    <dbReference type="NCBI Taxonomy" id="642776"/>
    <lineage>
        <taxon>Bacteria</taxon>
        <taxon>Bacillati</taxon>
        <taxon>Actinomycetota</taxon>
        <taxon>Actinomycetes</taxon>
        <taxon>Micrococcales</taxon>
        <taxon>Intrasporangiaceae</taxon>
        <taxon>Pedococcus</taxon>
    </lineage>
</organism>
<reference evidence="3 4" key="1">
    <citation type="submission" date="2020-07" db="EMBL/GenBank/DDBJ databases">
        <title>Sequencing the genomes of 1000 actinobacteria strains.</title>
        <authorList>
            <person name="Klenk H.-P."/>
        </authorList>
    </citation>
    <scope>NUCLEOTIDE SEQUENCE [LARGE SCALE GENOMIC DNA]</scope>
    <source>
        <strain evidence="3 4">DSM 23987</strain>
    </source>
</reference>
<name>A0A852WM50_9MICO</name>
<feature type="transmembrane region" description="Helical" evidence="2">
    <location>
        <begin position="115"/>
        <end position="133"/>
    </location>
</feature>
<accession>A0A852WM50</accession>
<feature type="transmembrane region" description="Helical" evidence="2">
    <location>
        <begin position="142"/>
        <end position="161"/>
    </location>
</feature>
<keyword evidence="2" id="KW-0472">Membrane</keyword>
<proteinExistence type="predicted"/>
<feature type="transmembrane region" description="Helical" evidence="2">
    <location>
        <begin position="90"/>
        <end position="109"/>
    </location>
</feature>
<dbReference type="AlphaFoldDB" id="A0A852WM50"/>
<keyword evidence="4" id="KW-1185">Reference proteome</keyword>
<evidence type="ECO:0000313" key="3">
    <source>
        <dbReference type="EMBL" id="NYG08661.1"/>
    </source>
</evidence>
<feature type="region of interest" description="Disordered" evidence="1">
    <location>
        <begin position="28"/>
        <end position="62"/>
    </location>
</feature>
<keyword evidence="2" id="KW-1133">Transmembrane helix</keyword>
<evidence type="ECO:0000256" key="1">
    <source>
        <dbReference type="SAM" id="MobiDB-lite"/>
    </source>
</evidence>
<evidence type="ECO:0000256" key="2">
    <source>
        <dbReference type="SAM" id="Phobius"/>
    </source>
</evidence>
<comment type="caution">
    <text evidence="3">The sequence shown here is derived from an EMBL/GenBank/DDBJ whole genome shotgun (WGS) entry which is preliminary data.</text>
</comment>